<comment type="caution">
    <text evidence="3">The sequence shown here is derived from an EMBL/GenBank/DDBJ whole genome shotgun (WGS) entry which is preliminary data.</text>
</comment>
<evidence type="ECO:0000313" key="3">
    <source>
        <dbReference type="EMBL" id="KAA6336477.1"/>
    </source>
</evidence>
<dbReference type="EMBL" id="SNRY01000788">
    <property type="protein sequence ID" value="KAA6336477.1"/>
    <property type="molecule type" value="Genomic_DNA"/>
</dbReference>
<keyword evidence="1" id="KW-1133">Transmembrane helix</keyword>
<evidence type="ECO:0000259" key="2">
    <source>
        <dbReference type="Pfam" id="PF05569"/>
    </source>
</evidence>
<keyword evidence="1" id="KW-0472">Membrane</keyword>
<dbReference type="InterPro" id="IPR039426">
    <property type="entry name" value="TonB-dep_rcpt-like"/>
</dbReference>
<feature type="domain" description="Peptidase M56" evidence="2">
    <location>
        <begin position="139"/>
        <end position="259"/>
    </location>
</feature>
<dbReference type="PANTHER" id="PTHR34978:SF3">
    <property type="entry name" value="SLR0241 PROTEIN"/>
    <property type="match status" value="1"/>
</dbReference>
<dbReference type="InterPro" id="IPR037066">
    <property type="entry name" value="Plug_dom_sf"/>
</dbReference>
<dbReference type="Gene3D" id="2.170.130.10">
    <property type="entry name" value="TonB-dependent receptor, plug domain"/>
    <property type="match status" value="1"/>
</dbReference>
<dbReference type="Pfam" id="PF05569">
    <property type="entry name" value="Peptidase_M56"/>
    <property type="match status" value="1"/>
</dbReference>
<sequence>MEAFLIYILKSSVCTAAFYLFYRLLLSRETFHRFNRVALLCILLFSAIIPLCETTVFVPQQTVPVTLNPLPPDAGGQAETTLQKLQTTMFPVEEALTVYWTGFILFACRGLYSLLQMLLLLRKGERKAKEKGIILIVHNEEKTAPFSWMKYIVISRKDLEESRKEILTHERAHICNRHSIDLLFADVCILFQWFNPAAWLMKQELQNVHEYEADEAVINQGIDAKKYQLLLIKKAVNTKLYAMANSFNHSKLKKRITMMLKEKSSSRACWKYLYMLPVIAVTLSVFARSEVRSDSYEWNKISGFKTNDSVDSIPPVVVTRYAKLRKSASAGSDSTLIVADATSEGSQTLEQDTSALTVNFNKVGINAITPTTISDITIGEEKTGDNPLKTPLTIIDGQEITSKALLSAINPQSIESISILKDEAATKIYGEKGVNGVIIITLKSEKNNTDRISENSITLK</sequence>
<evidence type="ECO:0000256" key="1">
    <source>
        <dbReference type="SAM" id="Phobius"/>
    </source>
</evidence>
<dbReference type="SUPFAM" id="SSF56935">
    <property type="entry name" value="Porins"/>
    <property type="match status" value="1"/>
</dbReference>
<dbReference type="PROSITE" id="PS52016">
    <property type="entry name" value="TONB_DEPENDENT_REC_3"/>
    <property type="match status" value="1"/>
</dbReference>
<dbReference type="CDD" id="cd07341">
    <property type="entry name" value="M56_BlaR1_MecR1_like"/>
    <property type="match status" value="1"/>
</dbReference>
<keyword evidence="3" id="KW-0675">Receptor</keyword>
<dbReference type="AlphaFoldDB" id="A0A5J4RR68"/>
<proteinExistence type="predicted"/>
<gene>
    <name evidence="3" type="ORF">EZS27_015366</name>
</gene>
<dbReference type="PANTHER" id="PTHR34978">
    <property type="entry name" value="POSSIBLE SENSOR-TRANSDUCER PROTEIN BLAR"/>
    <property type="match status" value="1"/>
</dbReference>
<feature type="transmembrane region" description="Helical" evidence="1">
    <location>
        <begin position="37"/>
        <end position="58"/>
    </location>
</feature>
<name>A0A5J4RR68_9ZZZZ</name>
<dbReference type="InterPro" id="IPR008756">
    <property type="entry name" value="Peptidase_M56"/>
</dbReference>
<dbReference type="InterPro" id="IPR052173">
    <property type="entry name" value="Beta-lactam_resp_regulator"/>
</dbReference>
<feature type="transmembrane region" description="Helical" evidence="1">
    <location>
        <begin position="268"/>
        <end position="287"/>
    </location>
</feature>
<feature type="transmembrane region" description="Helical" evidence="1">
    <location>
        <begin position="6"/>
        <end position="25"/>
    </location>
</feature>
<organism evidence="3">
    <name type="scientific">termite gut metagenome</name>
    <dbReference type="NCBI Taxonomy" id="433724"/>
    <lineage>
        <taxon>unclassified sequences</taxon>
        <taxon>metagenomes</taxon>
        <taxon>organismal metagenomes</taxon>
    </lineage>
</organism>
<accession>A0A5J4RR68</accession>
<protein>
    <submittedName>
        <fullName evidence="3">TonB-dependent receptor SusC</fullName>
    </submittedName>
</protein>
<keyword evidence="1" id="KW-0812">Transmembrane</keyword>
<feature type="transmembrane region" description="Helical" evidence="1">
    <location>
        <begin position="98"/>
        <end position="121"/>
    </location>
</feature>
<reference evidence="3" key="1">
    <citation type="submission" date="2019-03" db="EMBL/GenBank/DDBJ databases">
        <title>Single cell metagenomics reveals metabolic interactions within the superorganism composed of flagellate Streblomastix strix and complex community of Bacteroidetes bacteria on its surface.</title>
        <authorList>
            <person name="Treitli S.C."/>
            <person name="Kolisko M."/>
            <person name="Husnik F."/>
            <person name="Keeling P."/>
            <person name="Hampl V."/>
        </authorList>
    </citation>
    <scope>NUCLEOTIDE SEQUENCE</scope>
    <source>
        <strain evidence="3">STM</strain>
    </source>
</reference>